<accession>A0A2N9GXS5</accession>
<reference evidence="2" key="1">
    <citation type="submission" date="2018-02" db="EMBL/GenBank/DDBJ databases">
        <authorList>
            <person name="Cohen D.B."/>
            <person name="Kent A.D."/>
        </authorList>
    </citation>
    <scope>NUCLEOTIDE SEQUENCE</scope>
</reference>
<organism evidence="2">
    <name type="scientific">Fagus sylvatica</name>
    <name type="common">Beechnut</name>
    <dbReference type="NCBI Taxonomy" id="28930"/>
    <lineage>
        <taxon>Eukaryota</taxon>
        <taxon>Viridiplantae</taxon>
        <taxon>Streptophyta</taxon>
        <taxon>Embryophyta</taxon>
        <taxon>Tracheophyta</taxon>
        <taxon>Spermatophyta</taxon>
        <taxon>Magnoliopsida</taxon>
        <taxon>eudicotyledons</taxon>
        <taxon>Gunneridae</taxon>
        <taxon>Pentapetalae</taxon>
        <taxon>rosids</taxon>
        <taxon>fabids</taxon>
        <taxon>Fagales</taxon>
        <taxon>Fagaceae</taxon>
        <taxon>Fagus</taxon>
    </lineage>
</organism>
<proteinExistence type="predicted"/>
<dbReference type="AlphaFoldDB" id="A0A2N9GXS5"/>
<protein>
    <submittedName>
        <fullName evidence="2">Uncharacterized protein</fullName>
    </submittedName>
</protein>
<evidence type="ECO:0000313" key="2">
    <source>
        <dbReference type="EMBL" id="SPD04303.1"/>
    </source>
</evidence>
<dbReference type="EMBL" id="OIVN01002520">
    <property type="protein sequence ID" value="SPD04303.1"/>
    <property type="molecule type" value="Genomic_DNA"/>
</dbReference>
<gene>
    <name evidence="2" type="ORF">FSB_LOCUS32185</name>
</gene>
<feature type="region of interest" description="Disordered" evidence="1">
    <location>
        <begin position="291"/>
        <end position="346"/>
    </location>
</feature>
<sequence>MAQYANNEPLLIPDVLSTRGARIRWYSQLKKISHWKELAHLPSPVGPQLSNRTICMANRRMENEEDDHSDKIFKENYTATKFEMELNPILIIWRFLGIQLQLSLVKRLDSGLKKESRTLRCTLLKDKEAIRKWTLPLSPNGKLTLILHDSPDVSHFGRPGHSLGACKTFDHDLVDTWDKVYSRGLYSKCDHCMAPRAQGLAKMKLSSLLLSLKPTCGIQPVHLLLPTLSRIKSIPHCRCITQTKNKGLVTRSQMYLSWSKLGSQEHTVPMKMARSTLGFGPMGHQEIRQSEPFQGAPEPGPASPRMSSQDLDITTTEEEEVHTKRTDPPPAGTSIPPTEGKAQENL</sequence>
<evidence type="ECO:0000256" key="1">
    <source>
        <dbReference type="SAM" id="MobiDB-lite"/>
    </source>
</evidence>
<feature type="compositionally biased region" description="Polar residues" evidence="1">
    <location>
        <begin position="305"/>
        <end position="314"/>
    </location>
</feature>
<name>A0A2N9GXS5_FAGSY</name>